<proteinExistence type="predicted"/>
<evidence type="ECO:0000313" key="2">
    <source>
        <dbReference type="EMBL" id="KAK7598102.1"/>
    </source>
</evidence>
<sequence length="307" mass="34268">MISDTSPFYTTRGLEQQSLGPDDDTSPSTESEPLPPKPLFTLAKHIAAELEILMHKITQTFVKIGQTSEGQRTLHHIYNELFDISSNEISQNTLNYIMQGTLQVMQDPMATEVIIEFFLMIRDLMKRDLTDWYFVLPFLYEINGHPVPIKMIHLARSEMNYVSENEDRKKAFEAAFNLLLNGFASGAGETLKTTPVPSTTLQPPDARPVKIETSETTVSSANPASAEQGAKTSAKRVITIPVTQVEQVTEIPIKQVQSNQIEVEQATTIPVETVTQNPTAPESTTARVLRRVKSLPSYFKQSTSQQV</sequence>
<keyword evidence="3" id="KW-1185">Reference proteome</keyword>
<dbReference type="AlphaFoldDB" id="A0AAN9Y622"/>
<protein>
    <submittedName>
        <fullName evidence="2">Uncharacterized protein</fullName>
    </submittedName>
</protein>
<organism evidence="2 3">
    <name type="scientific">Parthenolecanium corni</name>
    <dbReference type="NCBI Taxonomy" id="536013"/>
    <lineage>
        <taxon>Eukaryota</taxon>
        <taxon>Metazoa</taxon>
        <taxon>Ecdysozoa</taxon>
        <taxon>Arthropoda</taxon>
        <taxon>Hexapoda</taxon>
        <taxon>Insecta</taxon>
        <taxon>Pterygota</taxon>
        <taxon>Neoptera</taxon>
        <taxon>Paraneoptera</taxon>
        <taxon>Hemiptera</taxon>
        <taxon>Sternorrhyncha</taxon>
        <taxon>Coccoidea</taxon>
        <taxon>Coccidae</taxon>
        <taxon>Parthenolecanium</taxon>
    </lineage>
</organism>
<evidence type="ECO:0000256" key="1">
    <source>
        <dbReference type="SAM" id="MobiDB-lite"/>
    </source>
</evidence>
<dbReference type="Proteomes" id="UP001367676">
    <property type="component" value="Unassembled WGS sequence"/>
</dbReference>
<gene>
    <name evidence="2" type="ORF">V9T40_006337</name>
</gene>
<evidence type="ECO:0000313" key="3">
    <source>
        <dbReference type="Proteomes" id="UP001367676"/>
    </source>
</evidence>
<feature type="region of interest" description="Disordered" evidence="1">
    <location>
        <begin position="1"/>
        <end position="37"/>
    </location>
</feature>
<feature type="compositionally biased region" description="Polar residues" evidence="1">
    <location>
        <begin position="1"/>
        <end position="19"/>
    </location>
</feature>
<dbReference type="EMBL" id="JBBCAQ010000014">
    <property type="protein sequence ID" value="KAK7598102.1"/>
    <property type="molecule type" value="Genomic_DNA"/>
</dbReference>
<comment type="caution">
    <text evidence="2">The sequence shown here is derived from an EMBL/GenBank/DDBJ whole genome shotgun (WGS) entry which is preliminary data.</text>
</comment>
<name>A0AAN9Y622_9HEMI</name>
<reference evidence="2 3" key="1">
    <citation type="submission" date="2024-03" db="EMBL/GenBank/DDBJ databases">
        <title>Adaptation during the transition from Ophiocordyceps entomopathogen to insect associate is accompanied by gene loss and intensified selection.</title>
        <authorList>
            <person name="Ward C.M."/>
            <person name="Onetto C.A."/>
            <person name="Borneman A.R."/>
        </authorList>
    </citation>
    <scope>NUCLEOTIDE SEQUENCE [LARGE SCALE GENOMIC DNA]</scope>
    <source>
        <strain evidence="2">AWRI1</strain>
        <tissue evidence="2">Single Adult Female</tissue>
    </source>
</reference>
<accession>A0AAN9Y622</accession>